<dbReference type="Proteomes" id="UP001501637">
    <property type="component" value="Unassembled WGS sequence"/>
</dbReference>
<evidence type="ECO:0008006" key="4">
    <source>
        <dbReference type="Google" id="ProtNLM"/>
    </source>
</evidence>
<feature type="transmembrane region" description="Helical" evidence="1">
    <location>
        <begin position="26"/>
        <end position="47"/>
    </location>
</feature>
<feature type="transmembrane region" description="Helical" evidence="1">
    <location>
        <begin position="192"/>
        <end position="213"/>
    </location>
</feature>
<sequence>MTAIASPTLAPTAATRTAGRQALTGIGFAVLFIAALVFSGLAGSTTYPSPFDADKVTETYFARNGGVVVGMSVLQLLSVVPLAAFVLALTRRAGAGLARASGLCAAAGLAACALTGLAIPVLDASGETLHTLHHLTFLAGGPAHVPFLGILVGASALAARTSAPRWTTALGLVSAGLALLSVLTFASESFMLLLPLGRFTAILWIVVTAIRAARLRK</sequence>
<dbReference type="EMBL" id="BAAAUG010000094">
    <property type="protein sequence ID" value="GAA3123534.1"/>
    <property type="molecule type" value="Genomic_DNA"/>
</dbReference>
<name>A0ABP6MUT0_9ACTN</name>
<proteinExistence type="predicted"/>
<feature type="transmembrane region" description="Helical" evidence="1">
    <location>
        <begin position="166"/>
        <end position="186"/>
    </location>
</feature>
<keyword evidence="1" id="KW-0812">Transmembrane</keyword>
<gene>
    <name evidence="2" type="ORF">GCM10010449_51650</name>
</gene>
<accession>A0ABP6MUT0</accession>
<evidence type="ECO:0000313" key="2">
    <source>
        <dbReference type="EMBL" id="GAA3123534.1"/>
    </source>
</evidence>
<dbReference type="RefSeq" id="WP_344524434.1">
    <property type="nucleotide sequence ID" value="NZ_BAAAUG010000094.1"/>
</dbReference>
<feature type="transmembrane region" description="Helical" evidence="1">
    <location>
        <begin position="67"/>
        <end position="90"/>
    </location>
</feature>
<organism evidence="2 3">
    <name type="scientific">Streptomyces rectiviolaceus</name>
    <dbReference type="NCBI Taxonomy" id="332591"/>
    <lineage>
        <taxon>Bacteria</taxon>
        <taxon>Bacillati</taxon>
        <taxon>Actinomycetota</taxon>
        <taxon>Actinomycetes</taxon>
        <taxon>Kitasatosporales</taxon>
        <taxon>Streptomycetaceae</taxon>
        <taxon>Streptomyces</taxon>
    </lineage>
</organism>
<comment type="caution">
    <text evidence="2">The sequence shown here is derived from an EMBL/GenBank/DDBJ whole genome shotgun (WGS) entry which is preliminary data.</text>
</comment>
<keyword evidence="3" id="KW-1185">Reference proteome</keyword>
<evidence type="ECO:0000256" key="1">
    <source>
        <dbReference type="SAM" id="Phobius"/>
    </source>
</evidence>
<feature type="transmembrane region" description="Helical" evidence="1">
    <location>
        <begin position="134"/>
        <end position="159"/>
    </location>
</feature>
<keyword evidence="1" id="KW-0472">Membrane</keyword>
<reference evidence="3" key="1">
    <citation type="journal article" date="2019" name="Int. J. Syst. Evol. Microbiol.">
        <title>The Global Catalogue of Microorganisms (GCM) 10K type strain sequencing project: providing services to taxonomists for standard genome sequencing and annotation.</title>
        <authorList>
            <consortium name="The Broad Institute Genomics Platform"/>
            <consortium name="The Broad Institute Genome Sequencing Center for Infectious Disease"/>
            <person name="Wu L."/>
            <person name="Ma J."/>
        </authorList>
    </citation>
    <scope>NUCLEOTIDE SEQUENCE [LARGE SCALE GENOMIC DNA]</scope>
    <source>
        <strain evidence="3">JCM 9092</strain>
    </source>
</reference>
<evidence type="ECO:0000313" key="3">
    <source>
        <dbReference type="Proteomes" id="UP001501637"/>
    </source>
</evidence>
<protein>
    <recommendedName>
        <fullName evidence="4">DUF4386 domain-containing protein</fullName>
    </recommendedName>
</protein>
<feature type="transmembrane region" description="Helical" evidence="1">
    <location>
        <begin position="102"/>
        <end position="122"/>
    </location>
</feature>
<keyword evidence="1" id="KW-1133">Transmembrane helix</keyword>